<proteinExistence type="predicted"/>
<evidence type="ECO:0000313" key="2">
    <source>
        <dbReference type="Proteomes" id="UP000318833"/>
    </source>
</evidence>
<organism evidence="1 2">
    <name type="scientific">Aquimarina algiphila</name>
    <dbReference type="NCBI Taxonomy" id="2047982"/>
    <lineage>
        <taxon>Bacteria</taxon>
        <taxon>Pseudomonadati</taxon>
        <taxon>Bacteroidota</taxon>
        <taxon>Flavobacteriia</taxon>
        <taxon>Flavobacteriales</taxon>
        <taxon>Flavobacteriaceae</taxon>
        <taxon>Aquimarina</taxon>
    </lineage>
</organism>
<gene>
    <name evidence="1" type="ORF">FOF46_13820</name>
</gene>
<protein>
    <submittedName>
        <fullName evidence="1">HTH domain-containing protein</fullName>
    </submittedName>
</protein>
<comment type="caution">
    <text evidence="1">The sequence shown here is derived from an EMBL/GenBank/DDBJ whole genome shotgun (WGS) entry which is preliminary data.</text>
</comment>
<accession>A0A554VJP1</accession>
<dbReference type="EMBL" id="VLNR01000026">
    <property type="protein sequence ID" value="TSE08130.1"/>
    <property type="molecule type" value="Genomic_DNA"/>
</dbReference>
<dbReference type="Proteomes" id="UP000318833">
    <property type="component" value="Unassembled WGS sequence"/>
</dbReference>
<evidence type="ECO:0000313" key="1">
    <source>
        <dbReference type="EMBL" id="TSE08130.1"/>
    </source>
</evidence>
<reference evidence="1 2" key="1">
    <citation type="submission" date="2019-07" db="EMBL/GenBank/DDBJ databases">
        <title>The draft genome sequence of Aquimarina algiphila M91.</title>
        <authorList>
            <person name="Meng X."/>
        </authorList>
    </citation>
    <scope>NUCLEOTIDE SEQUENCE [LARGE SCALE GENOMIC DNA]</scope>
    <source>
        <strain evidence="1 2">M91</strain>
    </source>
</reference>
<keyword evidence="2" id="KW-1185">Reference proteome</keyword>
<dbReference type="OrthoDB" id="1122873at2"/>
<name>A0A554VJP1_9FLAO</name>
<dbReference type="AlphaFoldDB" id="A0A554VJP1"/>
<sequence>MSTLIKQIEFIEYLDQLIRLKATGTPEALAYRLGVSKTKVYRLINIIRELNAPIEYDFSIQSYVYETEVSFKFGFYTKGNTIKKLNSFVG</sequence>
<dbReference type="RefSeq" id="WP_143916832.1">
    <property type="nucleotide sequence ID" value="NZ_CANMIK010000015.1"/>
</dbReference>